<dbReference type="GeneID" id="92097076"/>
<keyword evidence="9" id="KW-1185">Reference proteome</keyword>
<dbReference type="PANTHER" id="PTHR33048:SF18">
    <property type="entry name" value="INTEGRAL MEMBRANE PROTEIN"/>
    <property type="match status" value="1"/>
</dbReference>
<dbReference type="Pfam" id="PF20684">
    <property type="entry name" value="Fung_rhodopsin"/>
    <property type="match status" value="1"/>
</dbReference>
<evidence type="ECO:0000256" key="5">
    <source>
        <dbReference type="ARBA" id="ARBA00038359"/>
    </source>
</evidence>
<name>A0ABR1TAZ8_9PEZI</name>
<dbReference type="RefSeq" id="XP_066710161.1">
    <property type="nucleotide sequence ID" value="XM_066864013.1"/>
</dbReference>
<evidence type="ECO:0000256" key="3">
    <source>
        <dbReference type="ARBA" id="ARBA00022989"/>
    </source>
</evidence>
<keyword evidence="3 6" id="KW-1133">Transmembrane helix</keyword>
<evidence type="ECO:0000259" key="7">
    <source>
        <dbReference type="Pfam" id="PF20684"/>
    </source>
</evidence>
<proteinExistence type="inferred from homology"/>
<dbReference type="InterPro" id="IPR052337">
    <property type="entry name" value="SAT4-like"/>
</dbReference>
<keyword evidence="4 6" id="KW-0472">Membrane</keyword>
<feature type="transmembrane region" description="Helical" evidence="6">
    <location>
        <begin position="12"/>
        <end position="36"/>
    </location>
</feature>
<comment type="caution">
    <text evidence="8">The sequence shown here is derived from an EMBL/GenBank/DDBJ whole genome shotgun (WGS) entry which is preliminary data.</text>
</comment>
<comment type="subcellular location">
    <subcellularLocation>
        <location evidence="1">Membrane</location>
        <topology evidence="1">Multi-pass membrane protein</topology>
    </subcellularLocation>
</comment>
<accession>A0ABR1TAZ8</accession>
<gene>
    <name evidence="8" type="ORF">PG994_012604</name>
</gene>
<dbReference type="InterPro" id="IPR049326">
    <property type="entry name" value="Rhodopsin_dom_fungi"/>
</dbReference>
<evidence type="ECO:0000313" key="9">
    <source>
        <dbReference type="Proteomes" id="UP001480595"/>
    </source>
</evidence>
<evidence type="ECO:0000313" key="8">
    <source>
        <dbReference type="EMBL" id="KAK8043766.1"/>
    </source>
</evidence>
<dbReference type="EMBL" id="JAQQWL010000012">
    <property type="protein sequence ID" value="KAK8043766.1"/>
    <property type="molecule type" value="Genomic_DNA"/>
</dbReference>
<comment type="similarity">
    <text evidence="5">Belongs to the SAT4 family.</text>
</comment>
<evidence type="ECO:0000256" key="6">
    <source>
        <dbReference type="SAM" id="Phobius"/>
    </source>
</evidence>
<protein>
    <recommendedName>
        <fullName evidence="7">Rhodopsin domain-containing protein</fullName>
    </recommendedName>
</protein>
<evidence type="ECO:0000256" key="2">
    <source>
        <dbReference type="ARBA" id="ARBA00022692"/>
    </source>
</evidence>
<sequence length="338" mass="37761">MASPEPAAASDLSLITTDLIVVSAVFPVLSAIAILLRFKARRVTKAGLEADDWWILATWIFTFGLSIVVWVFAQIMGIDHYKTDTLTGDKNASLCLVVESLLTQSDLTCVKIAILLFYRRIFRVKPFSIAVWLAIGAVSTWGITVFFVILFQGDPREFITKGKQEFVLDPIAVGQSQATHAFEKKNCFSPYILAWDYPRLYVFPFLLFLFLILPIHTQKTQFIFLLMEPNASIIAACLPCYAPLWGIGKDIFLRSYRSLLSLTDQSPLRRFSNHSRLADGLSSNVSQEGISQDPGWDGEAQNHVKIGSHARHSSECAPIPLENYGKIQVTRGVDIVSK</sequence>
<organism evidence="8 9">
    <name type="scientific">Apiospora phragmitis</name>
    <dbReference type="NCBI Taxonomy" id="2905665"/>
    <lineage>
        <taxon>Eukaryota</taxon>
        <taxon>Fungi</taxon>
        <taxon>Dikarya</taxon>
        <taxon>Ascomycota</taxon>
        <taxon>Pezizomycotina</taxon>
        <taxon>Sordariomycetes</taxon>
        <taxon>Xylariomycetidae</taxon>
        <taxon>Amphisphaeriales</taxon>
        <taxon>Apiosporaceae</taxon>
        <taxon>Apiospora</taxon>
    </lineage>
</organism>
<feature type="transmembrane region" description="Helical" evidence="6">
    <location>
        <begin position="56"/>
        <end position="76"/>
    </location>
</feature>
<dbReference type="Proteomes" id="UP001480595">
    <property type="component" value="Unassembled WGS sequence"/>
</dbReference>
<evidence type="ECO:0000256" key="4">
    <source>
        <dbReference type="ARBA" id="ARBA00023136"/>
    </source>
</evidence>
<feature type="transmembrane region" description="Helical" evidence="6">
    <location>
        <begin position="130"/>
        <end position="151"/>
    </location>
</feature>
<feature type="transmembrane region" description="Helical" evidence="6">
    <location>
        <begin position="200"/>
        <end position="217"/>
    </location>
</feature>
<reference evidence="8 9" key="1">
    <citation type="submission" date="2023-01" db="EMBL/GenBank/DDBJ databases">
        <title>Analysis of 21 Apiospora genomes using comparative genomics revels a genus with tremendous synthesis potential of carbohydrate active enzymes and secondary metabolites.</title>
        <authorList>
            <person name="Sorensen T."/>
        </authorList>
    </citation>
    <scope>NUCLEOTIDE SEQUENCE [LARGE SCALE GENOMIC DNA]</scope>
    <source>
        <strain evidence="8 9">CBS 135458</strain>
    </source>
</reference>
<evidence type="ECO:0000256" key="1">
    <source>
        <dbReference type="ARBA" id="ARBA00004141"/>
    </source>
</evidence>
<feature type="domain" description="Rhodopsin" evidence="7">
    <location>
        <begin position="36"/>
        <end position="157"/>
    </location>
</feature>
<dbReference type="PANTHER" id="PTHR33048">
    <property type="entry name" value="PTH11-LIKE INTEGRAL MEMBRANE PROTEIN (AFU_ORTHOLOGUE AFUA_5G11245)"/>
    <property type="match status" value="1"/>
</dbReference>
<keyword evidence="2 6" id="KW-0812">Transmembrane</keyword>